<dbReference type="PRINTS" id="PR00081">
    <property type="entry name" value="GDHRDH"/>
</dbReference>
<dbReference type="SUPFAM" id="SSF51735">
    <property type="entry name" value="NAD(P)-binding Rossmann-fold domains"/>
    <property type="match status" value="1"/>
</dbReference>
<evidence type="ECO:0000256" key="3">
    <source>
        <dbReference type="RuleBase" id="RU000363"/>
    </source>
</evidence>
<dbReference type="InterPro" id="IPR002347">
    <property type="entry name" value="SDR_fam"/>
</dbReference>
<gene>
    <name evidence="4" type="ORF">GCM10008090_02140</name>
</gene>
<organism evidence="4 5">
    <name type="scientific">Arenicella chitinivorans</name>
    <dbReference type="NCBI Taxonomy" id="1329800"/>
    <lineage>
        <taxon>Bacteria</taxon>
        <taxon>Pseudomonadati</taxon>
        <taxon>Pseudomonadota</taxon>
        <taxon>Gammaproteobacteria</taxon>
        <taxon>Arenicellales</taxon>
        <taxon>Arenicellaceae</taxon>
        <taxon>Arenicella</taxon>
    </lineage>
</organism>
<evidence type="ECO:0000313" key="4">
    <source>
        <dbReference type="EMBL" id="GGZ97426.1"/>
    </source>
</evidence>
<accession>A0A918RGZ4</accession>
<dbReference type="Proteomes" id="UP000614811">
    <property type="component" value="Unassembled WGS sequence"/>
</dbReference>
<keyword evidence="2" id="KW-0560">Oxidoreductase</keyword>
<evidence type="ECO:0000313" key="5">
    <source>
        <dbReference type="Proteomes" id="UP000614811"/>
    </source>
</evidence>
<reference evidence="4" key="2">
    <citation type="submission" date="2020-09" db="EMBL/GenBank/DDBJ databases">
        <authorList>
            <person name="Sun Q."/>
            <person name="Kim S."/>
        </authorList>
    </citation>
    <scope>NUCLEOTIDE SEQUENCE</scope>
    <source>
        <strain evidence="4">KCTC 12711</strain>
    </source>
</reference>
<dbReference type="CDD" id="cd05233">
    <property type="entry name" value="SDR_c"/>
    <property type="match status" value="1"/>
</dbReference>
<comment type="similarity">
    <text evidence="1 3">Belongs to the short-chain dehydrogenases/reductases (SDR) family.</text>
</comment>
<dbReference type="PANTHER" id="PTHR24322">
    <property type="entry name" value="PKSB"/>
    <property type="match status" value="1"/>
</dbReference>
<keyword evidence="5" id="KW-1185">Reference proteome</keyword>
<dbReference type="PRINTS" id="PR00080">
    <property type="entry name" value="SDRFAMILY"/>
</dbReference>
<dbReference type="PROSITE" id="PS00061">
    <property type="entry name" value="ADH_SHORT"/>
    <property type="match status" value="1"/>
</dbReference>
<dbReference type="Gene3D" id="3.40.50.720">
    <property type="entry name" value="NAD(P)-binding Rossmann-like Domain"/>
    <property type="match status" value="1"/>
</dbReference>
<reference evidence="4" key="1">
    <citation type="journal article" date="2014" name="Int. J. Syst. Evol. Microbiol.">
        <title>Complete genome sequence of Corynebacterium casei LMG S-19264T (=DSM 44701T), isolated from a smear-ripened cheese.</title>
        <authorList>
            <consortium name="US DOE Joint Genome Institute (JGI-PGF)"/>
            <person name="Walter F."/>
            <person name="Albersmeier A."/>
            <person name="Kalinowski J."/>
            <person name="Ruckert C."/>
        </authorList>
    </citation>
    <scope>NUCLEOTIDE SEQUENCE</scope>
    <source>
        <strain evidence="4">KCTC 12711</strain>
    </source>
</reference>
<protein>
    <submittedName>
        <fullName evidence="4">Dehydrogenase</fullName>
    </submittedName>
</protein>
<dbReference type="RefSeq" id="WP_189398154.1">
    <property type="nucleotide sequence ID" value="NZ_BMXA01000001.1"/>
</dbReference>
<proteinExistence type="inferred from homology"/>
<evidence type="ECO:0000256" key="2">
    <source>
        <dbReference type="ARBA" id="ARBA00023002"/>
    </source>
</evidence>
<comment type="caution">
    <text evidence="4">The sequence shown here is derived from an EMBL/GenBank/DDBJ whole genome shotgun (WGS) entry which is preliminary data.</text>
</comment>
<dbReference type="Pfam" id="PF00106">
    <property type="entry name" value="adh_short"/>
    <property type="match status" value="1"/>
</dbReference>
<dbReference type="EMBL" id="BMXA01000001">
    <property type="protein sequence ID" value="GGZ97426.1"/>
    <property type="molecule type" value="Genomic_DNA"/>
</dbReference>
<evidence type="ECO:0000256" key="1">
    <source>
        <dbReference type="ARBA" id="ARBA00006484"/>
    </source>
</evidence>
<dbReference type="PANTHER" id="PTHR24322:SF736">
    <property type="entry name" value="RETINOL DEHYDROGENASE 10"/>
    <property type="match status" value="1"/>
</dbReference>
<dbReference type="GO" id="GO:0016616">
    <property type="term" value="F:oxidoreductase activity, acting on the CH-OH group of donors, NAD or NADP as acceptor"/>
    <property type="evidence" value="ECO:0007669"/>
    <property type="project" value="TreeGrafter"/>
</dbReference>
<sequence>MKIKNKSVVVTGAAGGIGSALCRALAAGGANVVVSDLNLEAAQSLASEIGGHAVQCDVSNALNIDALIEQAEGAVGPIDLFVSNAGFGVGEPSHAASADDAVWQKNWELHVMAHVWAARNLLPKMIERGDGYLVNVASAAGLLVQIGDAAYSATKHAAVSLADSLAIAHGHQGVKISVVCPQYVNTNILAISEAERQQNLPGVITPEQCAERILEGIDEERFMILTHPEVAGYYQNRANDPDRWVQGMQRYRAAVVDEHGQVDFRKIFGVH</sequence>
<dbReference type="AlphaFoldDB" id="A0A918RGZ4"/>
<dbReference type="InterPro" id="IPR036291">
    <property type="entry name" value="NAD(P)-bd_dom_sf"/>
</dbReference>
<dbReference type="InterPro" id="IPR020904">
    <property type="entry name" value="Sc_DH/Rdtase_CS"/>
</dbReference>
<name>A0A918RGZ4_9GAMM</name>